<reference evidence="1" key="1">
    <citation type="submission" date="2021-09" db="EMBL/GenBank/DDBJ databases">
        <title>The genome of Mauremys mutica provides insights into the evolution of semi-aquatic lifestyle.</title>
        <authorList>
            <person name="Gong S."/>
            <person name="Gao Y."/>
        </authorList>
    </citation>
    <scope>NUCLEOTIDE SEQUENCE</scope>
    <source>
        <strain evidence="1">MM-2020</strain>
        <tissue evidence="1">Muscle</tissue>
    </source>
</reference>
<comment type="caution">
    <text evidence="1">The sequence shown here is derived from an EMBL/GenBank/DDBJ whole genome shotgun (WGS) entry which is preliminary data.</text>
</comment>
<name>A0A9D3X798_9SAUR</name>
<proteinExistence type="predicted"/>
<dbReference type="EMBL" id="JAHDVG010000480">
    <property type="protein sequence ID" value="KAH1174236.1"/>
    <property type="molecule type" value="Genomic_DNA"/>
</dbReference>
<evidence type="ECO:0000313" key="1">
    <source>
        <dbReference type="EMBL" id="KAH1174236.1"/>
    </source>
</evidence>
<dbReference type="AlphaFoldDB" id="A0A9D3X798"/>
<gene>
    <name evidence="1" type="ORF">KIL84_002380</name>
</gene>
<accession>A0A9D3X798</accession>
<dbReference type="Proteomes" id="UP000827986">
    <property type="component" value="Unassembled WGS sequence"/>
</dbReference>
<sequence length="100" mass="11060">MVGTQYHALNRPGFQLDLEMKKRMQGQCFPSLAQESVHQTTLASNSQEPVYCRASWTNPATFLPPLPPREPGSSAPTLLTFRTEGFLHCTTGKPRGVGTR</sequence>
<keyword evidence="2" id="KW-1185">Reference proteome</keyword>
<organism evidence="1 2">
    <name type="scientific">Mauremys mutica</name>
    <name type="common">yellowpond turtle</name>
    <dbReference type="NCBI Taxonomy" id="74926"/>
    <lineage>
        <taxon>Eukaryota</taxon>
        <taxon>Metazoa</taxon>
        <taxon>Chordata</taxon>
        <taxon>Craniata</taxon>
        <taxon>Vertebrata</taxon>
        <taxon>Euteleostomi</taxon>
        <taxon>Archelosauria</taxon>
        <taxon>Testudinata</taxon>
        <taxon>Testudines</taxon>
        <taxon>Cryptodira</taxon>
        <taxon>Durocryptodira</taxon>
        <taxon>Testudinoidea</taxon>
        <taxon>Geoemydidae</taxon>
        <taxon>Geoemydinae</taxon>
        <taxon>Mauremys</taxon>
    </lineage>
</organism>
<evidence type="ECO:0000313" key="2">
    <source>
        <dbReference type="Proteomes" id="UP000827986"/>
    </source>
</evidence>
<protein>
    <submittedName>
        <fullName evidence="1">Uncharacterized protein</fullName>
    </submittedName>
</protein>